<feature type="transmembrane region" description="Helical" evidence="4">
    <location>
        <begin position="1230"/>
        <end position="1257"/>
    </location>
</feature>
<sequence length="1412" mass="145809">MPPTLPGSPPAAPAPSGARALYRGAPPPAERTLLDVFDATAAAHPQALALDTGAQRFTYRELAALVTVRAERLRAAGAGPGDRIGVRIPSGTAELYVAVLAVLRCGAAYVPVDADDPDERAATVFREAGVCAVLGADGAMAPGVVAPSGAPRPPGTGDDAWIIFTSGSTGAPKGVAVSHRSAAAFADAEAALFLKDCPLGPGDRVLAGLSVAFDASCEEMWLAWRHGACLVPAPRSLVRAGHELGPWLVEHDITVVSTVPTLAALWPVECLDRVRLLIVGGEACPASLVERFAVPGREMWNTYGPTETTVVACAARLHPGEPVRIGLPLDGWQLAVVDEAGEPVALGEQGELVIAGAGVARYLDPVKDADRFRPSAALGSPRAYRTGDLVRADAEGLVFAGRADDQIKIGGRRVELGEIDAALGALPGVQGAAAAVRTTPAGSRLLAGYVVAGPGWDRDRARALLAERLPAALVPVLAEVPELPTRTSGKVDRDALPWPLPDAAGNDAGETLHGTAARLADLWEELLGIRPGAGSDFVSLGGTSLAAARLASALREHHPGVSVADLYRHPVLRDMAAHLDTLAPREAVRRPVRPVRRRAGAAQILVQCALFGVAGLRGLVGLAAADNVLGLLAPEAWAPHTSWWLVLAGWLVLFSAPSRFLLGAGAARLLTRGIAPGTYPRGGRTHLRLWTAERAVASFGVPALLGTPWAAWYARALGCATGRDVALHAMPPVTGLAAFGDGCAVEPEADLAGWWLDGDTLHIGAVRVGAGARVGHRSMLMPGAELGDGAELAAGGCLDGAVPPGHRYAGSPARPDGFAEATAHHAGAGRPGAVPAPRGATAGVAGAGEGTTTAHGQGTVAGTGTVYAPSGTRPLAAEWYPAEPPAAYAAAQAHARGAEAPVGSATQGDRPQAPATPPPGQDAACVSHPAARRRGATAAGPAGNAPRPRRSRRWDVAYALALGGVPLLPLLASLPALVGAYYLVKGCATLTEAALWLLAAVPPFTFVTTVCWILLLALVVRVLGRGITAGDHPADGGVAWRVWLVTRLLDGSRSGLFPLYASLATPVWLRLLGARIGRRAEISTVLPLPSLLTVEDGAFLADDTLVAPFELRGGRMRLGAVRIGRRAFVGNSGIVGPGREVPDHALVGVLSDAPERSEPGSSWLGRPAMPLPRVAATPDAQRTFEPPRRLVLARAAVELCRVLPLMCGLALAEAVLVAEQDALDAGGLQLAALVAVPLLLAAGVAAALTATAAKWLLVGRFRAGKHPLWSSFVWRNELYDTFVESLAVPWLAGPFLGTPVLNWWLRTLGARIGRGVWCETYWLPETDLVHLGDGATVNRGCVLQTHLFHDRIMQLDGVHLAEGASLGPHGIVLPGATVGAHVSVGASSLVMRGESVPAGTRWAGNPIAGAAA</sequence>
<dbReference type="Gene3D" id="3.40.50.12780">
    <property type="entry name" value="N-terminal domain of ligase-like"/>
    <property type="match status" value="1"/>
</dbReference>
<dbReference type="PROSITE" id="PS50075">
    <property type="entry name" value="CARRIER"/>
    <property type="match status" value="1"/>
</dbReference>
<dbReference type="InterPro" id="IPR011004">
    <property type="entry name" value="Trimer_LpxA-like_sf"/>
</dbReference>
<dbReference type="Proteomes" id="UP001500886">
    <property type="component" value="Unassembled WGS sequence"/>
</dbReference>
<reference evidence="6 7" key="1">
    <citation type="journal article" date="2019" name="Int. J. Syst. Evol. Microbiol.">
        <title>The Global Catalogue of Microorganisms (GCM) 10K type strain sequencing project: providing services to taxonomists for standard genome sequencing and annotation.</title>
        <authorList>
            <consortium name="The Broad Institute Genomics Platform"/>
            <consortium name="The Broad Institute Genome Sequencing Center for Infectious Disease"/>
            <person name="Wu L."/>
            <person name="Ma J."/>
        </authorList>
    </citation>
    <scope>NUCLEOTIDE SEQUENCE [LARGE SCALE GENOMIC DNA]</scope>
    <source>
        <strain evidence="6 7">JCM 4542</strain>
    </source>
</reference>
<dbReference type="Gene3D" id="2.160.10.10">
    <property type="entry name" value="Hexapeptide repeat proteins"/>
    <property type="match status" value="2"/>
</dbReference>
<keyword evidence="1" id="KW-0596">Phosphopantetheine</keyword>
<gene>
    <name evidence="6" type="ORF">GCM10010315_36910</name>
</gene>
<feature type="transmembrane region" description="Helical" evidence="4">
    <location>
        <begin position="995"/>
        <end position="1020"/>
    </location>
</feature>
<dbReference type="InterPro" id="IPR020806">
    <property type="entry name" value="PKS_PP-bd"/>
</dbReference>
<feature type="compositionally biased region" description="Low complexity" evidence="3">
    <location>
        <begin position="890"/>
        <end position="901"/>
    </location>
</feature>
<dbReference type="PANTHER" id="PTHR45527:SF1">
    <property type="entry name" value="FATTY ACID SYNTHASE"/>
    <property type="match status" value="1"/>
</dbReference>
<keyword evidence="7" id="KW-1185">Reference proteome</keyword>
<evidence type="ECO:0000313" key="6">
    <source>
        <dbReference type="EMBL" id="GAA2719257.1"/>
    </source>
</evidence>
<dbReference type="NCBIfam" id="TIGR01733">
    <property type="entry name" value="AA-adenyl-dom"/>
    <property type="match status" value="1"/>
</dbReference>
<dbReference type="Pfam" id="PF00501">
    <property type="entry name" value="AMP-binding"/>
    <property type="match status" value="1"/>
</dbReference>
<dbReference type="Gene3D" id="1.10.1200.10">
    <property type="entry name" value="ACP-like"/>
    <property type="match status" value="1"/>
</dbReference>
<dbReference type="PANTHER" id="PTHR45527">
    <property type="entry name" value="NONRIBOSOMAL PEPTIDE SYNTHETASE"/>
    <property type="match status" value="1"/>
</dbReference>
<protein>
    <recommendedName>
        <fullName evidence="5">Carrier domain-containing protein</fullName>
    </recommendedName>
</protein>
<dbReference type="SMART" id="SM00823">
    <property type="entry name" value="PKS_PP"/>
    <property type="match status" value="1"/>
</dbReference>
<comment type="caution">
    <text evidence="6">The sequence shown here is derived from an EMBL/GenBank/DDBJ whole genome shotgun (WGS) entry which is preliminary data.</text>
</comment>
<keyword evidence="4" id="KW-1133">Transmembrane helix</keyword>
<dbReference type="InterPro" id="IPR000873">
    <property type="entry name" value="AMP-dep_synth/lig_dom"/>
</dbReference>
<evidence type="ECO:0000256" key="1">
    <source>
        <dbReference type="ARBA" id="ARBA00022450"/>
    </source>
</evidence>
<dbReference type="InterPro" id="IPR009081">
    <property type="entry name" value="PP-bd_ACP"/>
</dbReference>
<feature type="region of interest" description="Disordered" evidence="3">
    <location>
        <begin position="822"/>
        <end position="861"/>
    </location>
</feature>
<feature type="compositionally biased region" description="Low complexity" evidence="3">
    <location>
        <begin position="936"/>
        <end position="946"/>
    </location>
</feature>
<name>A0ABN3TUD5_9ACTN</name>
<evidence type="ECO:0000313" key="7">
    <source>
        <dbReference type="Proteomes" id="UP001500886"/>
    </source>
</evidence>
<dbReference type="SUPFAM" id="SSF47336">
    <property type="entry name" value="ACP-like"/>
    <property type="match status" value="1"/>
</dbReference>
<dbReference type="SUPFAM" id="SSF56801">
    <property type="entry name" value="Acetyl-CoA synthetase-like"/>
    <property type="match status" value="1"/>
</dbReference>
<evidence type="ECO:0000256" key="3">
    <source>
        <dbReference type="SAM" id="MobiDB-lite"/>
    </source>
</evidence>
<evidence type="ECO:0000259" key="5">
    <source>
        <dbReference type="PROSITE" id="PS50075"/>
    </source>
</evidence>
<feature type="compositionally biased region" description="Low complexity" evidence="3">
    <location>
        <begin position="824"/>
        <end position="858"/>
    </location>
</feature>
<proteinExistence type="predicted"/>
<dbReference type="InterPro" id="IPR036736">
    <property type="entry name" value="ACP-like_sf"/>
</dbReference>
<evidence type="ECO:0000256" key="2">
    <source>
        <dbReference type="ARBA" id="ARBA00022553"/>
    </source>
</evidence>
<dbReference type="EMBL" id="BAAASL010000013">
    <property type="protein sequence ID" value="GAA2719257.1"/>
    <property type="molecule type" value="Genomic_DNA"/>
</dbReference>
<accession>A0ABN3TUD5</accession>
<dbReference type="CDD" id="cd05930">
    <property type="entry name" value="A_NRPS"/>
    <property type="match status" value="1"/>
</dbReference>
<dbReference type="InterPro" id="IPR045851">
    <property type="entry name" value="AMP-bd_C_sf"/>
</dbReference>
<dbReference type="Gene3D" id="3.30.300.30">
    <property type="match status" value="1"/>
</dbReference>
<dbReference type="InterPro" id="IPR012728">
    <property type="entry name" value="Pls/PosA_C"/>
</dbReference>
<dbReference type="PROSITE" id="PS00455">
    <property type="entry name" value="AMP_BINDING"/>
    <property type="match status" value="1"/>
</dbReference>
<feature type="domain" description="Carrier" evidence="5">
    <location>
        <begin position="510"/>
        <end position="583"/>
    </location>
</feature>
<keyword evidence="2" id="KW-0597">Phosphoprotein</keyword>
<keyword evidence="4" id="KW-0472">Membrane</keyword>
<dbReference type="InterPro" id="IPR020845">
    <property type="entry name" value="AMP-binding_CS"/>
</dbReference>
<evidence type="ECO:0000256" key="4">
    <source>
        <dbReference type="SAM" id="Phobius"/>
    </source>
</evidence>
<keyword evidence="4" id="KW-0812">Transmembrane</keyword>
<feature type="transmembrane region" description="Helical" evidence="4">
    <location>
        <begin position="956"/>
        <end position="983"/>
    </location>
</feature>
<organism evidence="6 7">
    <name type="scientific">Streptomyces luteosporeus</name>
    <dbReference type="NCBI Taxonomy" id="173856"/>
    <lineage>
        <taxon>Bacteria</taxon>
        <taxon>Bacillati</taxon>
        <taxon>Actinomycetota</taxon>
        <taxon>Actinomycetes</taxon>
        <taxon>Kitasatosporales</taxon>
        <taxon>Streptomycetaceae</taxon>
        <taxon>Streptomyces</taxon>
    </lineage>
</organism>
<dbReference type="NCBIfam" id="TIGR02353">
    <property type="entry name" value="NRPS_term_dom"/>
    <property type="match status" value="1"/>
</dbReference>
<dbReference type="RefSeq" id="WP_344436492.1">
    <property type="nucleotide sequence ID" value="NZ_BAAASL010000013.1"/>
</dbReference>
<dbReference type="InterPro" id="IPR042099">
    <property type="entry name" value="ANL_N_sf"/>
</dbReference>
<dbReference type="InterPro" id="IPR010071">
    <property type="entry name" value="AA_adenyl_dom"/>
</dbReference>
<feature type="region of interest" description="Disordered" evidence="3">
    <location>
        <begin position="890"/>
        <end position="949"/>
    </location>
</feature>
<dbReference type="SUPFAM" id="SSF51161">
    <property type="entry name" value="Trimeric LpxA-like enzymes"/>
    <property type="match status" value="3"/>
</dbReference>
<dbReference type="Pfam" id="PF00550">
    <property type="entry name" value="PP-binding"/>
    <property type="match status" value="1"/>
</dbReference>
<feature type="transmembrane region" description="Helical" evidence="4">
    <location>
        <begin position="643"/>
        <end position="662"/>
    </location>
</feature>